<keyword evidence="1" id="KW-0614">Plasmid</keyword>
<evidence type="ECO:0000313" key="1">
    <source>
        <dbReference type="EMBL" id="BAY87992.1"/>
    </source>
</evidence>
<dbReference type="EMBL" id="AP018231">
    <property type="protein sequence ID" value="BAY87992.1"/>
    <property type="molecule type" value="Genomic_DNA"/>
</dbReference>
<accession>A0A1Z4M3D3</accession>
<organism evidence="1 2">
    <name type="scientific">Calothrix parasitica NIES-267</name>
    <dbReference type="NCBI Taxonomy" id="1973488"/>
    <lineage>
        <taxon>Bacteria</taxon>
        <taxon>Bacillati</taxon>
        <taxon>Cyanobacteriota</taxon>
        <taxon>Cyanophyceae</taxon>
        <taxon>Nostocales</taxon>
        <taxon>Calotrichaceae</taxon>
        <taxon>Calothrix</taxon>
    </lineage>
</organism>
<protein>
    <submittedName>
        <fullName evidence="1">Uncharacterized protein</fullName>
    </submittedName>
</protein>
<dbReference type="OrthoDB" id="511842at2"/>
<name>A0A1Z4M3D3_9CYAN</name>
<geneLocation type="plasmid" evidence="2">
    <name>Plasmid4 dna</name>
</geneLocation>
<proteinExistence type="predicted"/>
<gene>
    <name evidence="1" type="ORF">NIES267_75340</name>
</gene>
<evidence type="ECO:0000313" key="2">
    <source>
        <dbReference type="Proteomes" id="UP000218418"/>
    </source>
</evidence>
<sequence length="170" mass="19949">MASKNYLRKYRKLRSLYEQTLGKKISDITWYRLVASMKRHLGFVVENPSSEAIVKSVAQFKSRYKRFSFTSEDFQECWEVFNKYRNSNQTFTCDSFLYDLAKTLEITEIPRSTKYHWFSRCGLSYSANRKFSNDDFALVALGAAKWALNKRIVSSKFNTPRPSIEVLAIE</sequence>
<dbReference type="Proteomes" id="UP000218418">
    <property type="component" value="Plasmid plasmid4"/>
</dbReference>
<keyword evidence="2" id="KW-1185">Reference proteome</keyword>
<dbReference type="AlphaFoldDB" id="A0A1Z4M3D3"/>
<reference evidence="1 2" key="1">
    <citation type="submission" date="2017-06" db="EMBL/GenBank/DDBJ databases">
        <title>Genome sequencing of cyanobaciteial culture collection at National Institute for Environmental Studies (NIES).</title>
        <authorList>
            <person name="Hirose Y."/>
            <person name="Shimura Y."/>
            <person name="Fujisawa T."/>
            <person name="Nakamura Y."/>
            <person name="Kawachi M."/>
        </authorList>
    </citation>
    <scope>NUCLEOTIDE SEQUENCE [LARGE SCALE GENOMIC DNA]</scope>
    <source>
        <strain evidence="1 2">NIES-267</strain>
        <plasmid evidence="2">Plasmid4 dna</plasmid>
    </source>
</reference>